<dbReference type="GO" id="GO:0009307">
    <property type="term" value="P:DNA restriction-modification system"/>
    <property type="evidence" value="ECO:0007669"/>
    <property type="project" value="InterPro"/>
</dbReference>
<keyword evidence="3" id="KW-0540">Nuclease</keyword>
<keyword evidence="3" id="KW-0255">Endonuclease</keyword>
<accession>A0A9X3XMP5</accession>
<organism evidence="3 4">
    <name type="scientific">Clostridium tertium</name>
    <dbReference type="NCBI Taxonomy" id="1559"/>
    <lineage>
        <taxon>Bacteria</taxon>
        <taxon>Bacillati</taxon>
        <taxon>Bacillota</taxon>
        <taxon>Clostridia</taxon>
        <taxon>Eubacteriales</taxon>
        <taxon>Clostridiaceae</taxon>
        <taxon>Clostridium</taxon>
    </lineage>
</organism>
<reference evidence="3" key="1">
    <citation type="submission" date="2022-05" db="EMBL/GenBank/DDBJ databases">
        <title>Draft genome sequence of Clostridium tertium strain CP3 isolated from Peru.</title>
        <authorList>
            <person name="Hurtado R."/>
            <person name="Lima L."/>
            <person name="Sousa T."/>
            <person name="Jaiswal A.K."/>
            <person name="Tiwari S."/>
            <person name="Maturrano L."/>
            <person name="Brenig B."/>
            <person name="Azevedo V."/>
        </authorList>
    </citation>
    <scope>NUCLEOTIDE SEQUENCE</scope>
    <source>
        <strain evidence="3">CP3</strain>
    </source>
</reference>
<dbReference type="InterPro" id="IPR011856">
    <property type="entry name" value="tRNA_endonuc-like_dom_sf"/>
</dbReference>
<dbReference type="RefSeq" id="WP_099346488.1">
    <property type="nucleotide sequence ID" value="NZ_CAXSLY010000005.1"/>
</dbReference>
<dbReference type="GO" id="GO:0004519">
    <property type="term" value="F:endonuclease activity"/>
    <property type="evidence" value="ECO:0007669"/>
    <property type="project" value="UniProtKB-KW"/>
</dbReference>
<evidence type="ECO:0000313" key="4">
    <source>
        <dbReference type="Proteomes" id="UP001141183"/>
    </source>
</evidence>
<protein>
    <submittedName>
        <fullName evidence="3">Restriction endonuclease</fullName>
        <ecNumber evidence="3">3.1.21.-</ecNumber>
    </submittedName>
</protein>
<feature type="compositionally biased region" description="Basic and acidic residues" evidence="1">
    <location>
        <begin position="1"/>
        <end position="19"/>
    </location>
</feature>
<gene>
    <name evidence="3" type="ORF">NE398_06980</name>
</gene>
<dbReference type="GO" id="GO:0016787">
    <property type="term" value="F:hydrolase activity"/>
    <property type="evidence" value="ECO:0007669"/>
    <property type="project" value="UniProtKB-KW"/>
</dbReference>
<dbReference type="EMBL" id="JAMRYU010000006">
    <property type="protein sequence ID" value="MDC4239907.1"/>
    <property type="molecule type" value="Genomic_DNA"/>
</dbReference>
<dbReference type="Pfam" id="PF04471">
    <property type="entry name" value="Mrr_cat"/>
    <property type="match status" value="1"/>
</dbReference>
<dbReference type="AlphaFoldDB" id="A0A9X3XMP5"/>
<evidence type="ECO:0000313" key="3">
    <source>
        <dbReference type="EMBL" id="MDC4239907.1"/>
    </source>
</evidence>
<sequence>MGYGGSREEAGRATKKTGDDGIEGIINEDRLGLDSIYIQAKRWKDTVVGRPEINVKYYMNLKK</sequence>
<dbReference type="EC" id="3.1.21.-" evidence="3"/>
<keyword evidence="4" id="KW-1185">Reference proteome</keyword>
<comment type="caution">
    <text evidence="3">The sequence shown here is derived from an EMBL/GenBank/DDBJ whole genome shotgun (WGS) entry which is preliminary data.</text>
</comment>
<evidence type="ECO:0000259" key="2">
    <source>
        <dbReference type="Pfam" id="PF04471"/>
    </source>
</evidence>
<feature type="domain" description="Restriction endonuclease type IV Mrr" evidence="2">
    <location>
        <begin position="2"/>
        <end position="54"/>
    </location>
</feature>
<keyword evidence="3" id="KW-0378">Hydrolase</keyword>
<proteinExistence type="predicted"/>
<dbReference type="InterPro" id="IPR007560">
    <property type="entry name" value="Restrct_endonuc_IV_Mrr"/>
</dbReference>
<feature type="region of interest" description="Disordered" evidence="1">
    <location>
        <begin position="1"/>
        <end position="22"/>
    </location>
</feature>
<dbReference type="Proteomes" id="UP001141183">
    <property type="component" value="Unassembled WGS sequence"/>
</dbReference>
<dbReference type="Gene3D" id="3.40.1350.10">
    <property type="match status" value="1"/>
</dbReference>
<name>A0A9X3XMP5_9CLOT</name>
<dbReference type="GO" id="GO:0003677">
    <property type="term" value="F:DNA binding"/>
    <property type="evidence" value="ECO:0007669"/>
    <property type="project" value="InterPro"/>
</dbReference>
<evidence type="ECO:0000256" key="1">
    <source>
        <dbReference type="SAM" id="MobiDB-lite"/>
    </source>
</evidence>